<dbReference type="AlphaFoldDB" id="A0A1I7WLX1"/>
<proteinExistence type="predicted"/>
<accession>A0A1I7WLX1</accession>
<reference evidence="2" key="1">
    <citation type="submission" date="2016-11" db="UniProtKB">
        <authorList>
            <consortium name="WormBaseParasite"/>
        </authorList>
    </citation>
    <scope>IDENTIFICATION</scope>
</reference>
<dbReference type="Proteomes" id="UP000095283">
    <property type="component" value="Unplaced"/>
</dbReference>
<sequence length="40" mass="4885">MDNGGLFLRDFLKVDISVYYYSTLKPTKYLLHTLKYIYKY</sequence>
<evidence type="ECO:0000313" key="2">
    <source>
        <dbReference type="WBParaSite" id="Hba_06143"/>
    </source>
</evidence>
<organism evidence="1 2">
    <name type="scientific">Heterorhabditis bacteriophora</name>
    <name type="common">Entomopathogenic nematode worm</name>
    <dbReference type="NCBI Taxonomy" id="37862"/>
    <lineage>
        <taxon>Eukaryota</taxon>
        <taxon>Metazoa</taxon>
        <taxon>Ecdysozoa</taxon>
        <taxon>Nematoda</taxon>
        <taxon>Chromadorea</taxon>
        <taxon>Rhabditida</taxon>
        <taxon>Rhabditina</taxon>
        <taxon>Rhabditomorpha</taxon>
        <taxon>Strongyloidea</taxon>
        <taxon>Heterorhabditidae</taxon>
        <taxon>Heterorhabditis</taxon>
    </lineage>
</organism>
<evidence type="ECO:0000313" key="1">
    <source>
        <dbReference type="Proteomes" id="UP000095283"/>
    </source>
</evidence>
<dbReference type="WBParaSite" id="Hba_06143">
    <property type="protein sequence ID" value="Hba_06143"/>
    <property type="gene ID" value="Hba_06143"/>
</dbReference>
<name>A0A1I7WLX1_HETBA</name>
<protein>
    <submittedName>
        <fullName evidence="2">Uncharacterized protein</fullName>
    </submittedName>
</protein>
<keyword evidence="1" id="KW-1185">Reference proteome</keyword>